<evidence type="ECO:0000256" key="2">
    <source>
        <dbReference type="SAM" id="Phobius"/>
    </source>
</evidence>
<evidence type="ECO:0000313" key="4">
    <source>
        <dbReference type="Proteomes" id="UP000187012"/>
    </source>
</evidence>
<evidence type="ECO:0000256" key="1">
    <source>
        <dbReference type="SAM" id="MobiDB-lite"/>
    </source>
</evidence>
<reference evidence="3 4" key="1">
    <citation type="submission" date="2016-12" db="EMBL/GenBank/DDBJ databases">
        <authorList>
            <person name="Song W.-J."/>
            <person name="Kurnit D.M."/>
        </authorList>
    </citation>
    <scope>NUCLEOTIDE SEQUENCE [LARGE SCALE GENOMIC DNA]</scope>
    <source>
        <strain evidence="3 4">STM7296</strain>
    </source>
</reference>
<gene>
    <name evidence="3" type="ORF">BN2475_240008</name>
</gene>
<sequence>MDQPHIDISRPILVGSSTILFSAFGFGWGYCSFALPVKVICEELGAADTSARQLALAFELGKQRIQRAVQQRAIFGHGRVIRLSSVDLLLEQDHRSNTARIPGSSEGSVIQQKTDVDSLRNV</sequence>
<dbReference type="AlphaFoldDB" id="A0A1N7RY16"/>
<dbReference type="RefSeq" id="WP_094779654.1">
    <property type="nucleotide sequence ID" value="NZ_CYGX02000024.1"/>
</dbReference>
<keyword evidence="2" id="KW-1133">Transmembrane helix</keyword>
<name>A0A1N7RY16_9BURK</name>
<organism evidence="3 4">
    <name type="scientific">Paraburkholderia ribeironis</name>
    <dbReference type="NCBI Taxonomy" id="1247936"/>
    <lineage>
        <taxon>Bacteria</taxon>
        <taxon>Pseudomonadati</taxon>
        <taxon>Pseudomonadota</taxon>
        <taxon>Betaproteobacteria</taxon>
        <taxon>Burkholderiales</taxon>
        <taxon>Burkholderiaceae</taxon>
        <taxon>Paraburkholderia</taxon>
    </lineage>
</organism>
<dbReference type="EMBL" id="CYGX02000024">
    <property type="protein sequence ID" value="SIT39981.1"/>
    <property type="molecule type" value="Genomic_DNA"/>
</dbReference>
<feature type="transmembrane region" description="Helical" evidence="2">
    <location>
        <begin position="12"/>
        <end position="30"/>
    </location>
</feature>
<keyword evidence="2" id="KW-0472">Membrane</keyword>
<feature type="region of interest" description="Disordered" evidence="1">
    <location>
        <begin position="98"/>
        <end position="122"/>
    </location>
</feature>
<keyword evidence="4" id="KW-1185">Reference proteome</keyword>
<dbReference type="Proteomes" id="UP000187012">
    <property type="component" value="Unassembled WGS sequence"/>
</dbReference>
<evidence type="ECO:0000313" key="3">
    <source>
        <dbReference type="EMBL" id="SIT39981.1"/>
    </source>
</evidence>
<accession>A0A1N7RY16</accession>
<protein>
    <submittedName>
        <fullName evidence="3">Uncharacterized protein</fullName>
    </submittedName>
</protein>
<dbReference type="OrthoDB" id="9007104at2"/>
<proteinExistence type="predicted"/>
<keyword evidence="2" id="KW-0812">Transmembrane</keyword>